<dbReference type="GeneID" id="59233823"/>
<dbReference type="GO" id="GO:0003735">
    <property type="term" value="F:structural constituent of ribosome"/>
    <property type="evidence" value="ECO:0007669"/>
    <property type="project" value="InterPro"/>
</dbReference>
<keyword evidence="5" id="KW-0496">Mitochondrion</keyword>
<evidence type="ECO:0000256" key="5">
    <source>
        <dbReference type="ARBA" id="ARBA00023128"/>
    </source>
</evidence>
<evidence type="ECO:0000256" key="2">
    <source>
        <dbReference type="ARBA" id="ARBA00009070"/>
    </source>
</evidence>
<evidence type="ECO:0000256" key="8">
    <source>
        <dbReference type="SAM" id="MobiDB-lite"/>
    </source>
</evidence>
<evidence type="ECO:0000256" key="7">
    <source>
        <dbReference type="ARBA" id="ARBA00035190"/>
    </source>
</evidence>
<proteinExistence type="inferred from homology"/>
<dbReference type="AlphaFoldDB" id="A0A7H9AVK5"/>
<keyword evidence="6" id="KW-0687">Ribonucleoprotein</keyword>
<dbReference type="PANTHER" id="PTHR13124">
    <property type="entry name" value="39S RIBOSOMAL PROTEIN L46, MITOCHONDRIAL PRECURSOR-RELATED"/>
    <property type="match status" value="1"/>
</dbReference>
<evidence type="ECO:0000256" key="4">
    <source>
        <dbReference type="ARBA" id="ARBA00022980"/>
    </source>
</evidence>
<sequence>MLPFRRKIATAAQSAVGNPISAGLLLSRIPVVTPELNKIESQYYDYQSELKKRLMWTFPHYFYFRRGTLAERRFLMAQKGPISKQPGVWFPKGTPDVKHNRERSQKQEIALPRESNEGSEVTQKGSDISRPVVPNARITEADKTGDETSLERKLDRTLYLMVKAQDGSWNFPSFPAYDKPLHISAEEGLRSLGGGSIKTWTVSNTPAAALEIENGGHQFIIKSHILAGEFKLQNKQDFVEYAWLTKEEIQDRVEATYFKSTGFLLADN</sequence>
<dbReference type="KEGG" id="zmk:HG535_0A01260"/>
<comment type="subcellular location">
    <subcellularLocation>
        <location evidence="1">Mitochondrion</location>
    </subcellularLocation>
</comment>
<gene>
    <name evidence="10" type="ORF">HG535_0A01260</name>
</gene>
<dbReference type="Proteomes" id="UP000509704">
    <property type="component" value="Chromosome 1"/>
</dbReference>
<dbReference type="CDD" id="cd04661">
    <property type="entry name" value="NUDIX_MRP_L46"/>
    <property type="match status" value="1"/>
</dbReference>
<accession>A0A7H9AVK5</accession>
<dbReference type="Pfam" id="PF11788">
    <property type="entry name" value="MRP-L46"/>
    <property type="match status" value="1"/>
</dbReference>
<feature type="compositionally biased region" description="Basic and acidic residues" evidence="8">
    <location>
        <begin position="95"/>
        <end position="106"/>
    </location>
</feature>
<protein>
    <recommendedName>
        <fullName evidence="7">Large ribosomal subunit protein mL46</fullName>
    </recommendedName>
</protein>
<feature type="compositionally biased region" description="Basic and acidic residues" evidence="8">
    <location>
        <begin position="139"/>
        <end position="149"/>
    </location>
</feature>
<dbReference type="EMBL" id="CP058604">
    <property type="protein sequence ID" value="QLG70187.1"/>
    <property type="molecule type" value="Genomic_DNA"/>
</dbReference>
<dbReference type="Gene3D" id="3.90.79.10">
    <property type="entry name" value="Nucleoside Triphosphate Pyrophosphohydrolase"/>
    <property type="match status" value="1"/>
</dbReference>
<evidence type="ECO:0000259" key="9">
    <source>
        <dbReference type="Pfam" id="PF11788"/>
    </source>
</evidence>
<reference evidence="10 11" key="1">
    <citation type="submission" date="2020-07" db="EMBL/GenBank/DDBJ databases">
        <title>The yeast mating-type switching endonuclease HO is a domesticated member of an unorthodox homing genetic element family.</title>
        <authorList>
            <person name="Coughlan A.Y."/>
            <person name="Lombardi L."/>
            <person name="Braun-Galleani S."/>
            <person name="Martos A.R."/>
            <person name="Galeote V."/>
            <person name="Bigey F."/>
            <person name="Dequin S."/>
            <person name="Byrne K.P."/>
            <person name="Wolfe K.H."/>
        </authorList>
    </citation>
    <scope>NUCLEOTIDE SEQUENCE [LARGE SCALE GENOMIC DNA]</scope>
    <source>
        <strain evidence="10 11">NRRL Y-6702</strain>
    </source>
</reference>
<feature type="region of interest" description="Disordered" evidence="8">
    <location>
        <begin position="86"/>
        <end position="149"/>
    </location>
</feature>
<evidence type="ECO:0000256" key="3">
    <source>
        <dbReference type="ARBA" id="ARBA00022946"/>
    </source>
</evidence>
<keyword evidence="11" id="KW-1185">Reference proteome</keyword>
<dbReference type="InterPro" id="IPR033650">
    <property type="entry name" value="Ribosomal_mL46_NUDIX"/>
</dbReference>
<feature type="domain" description="Large ribosomal subunit protein mL46 N-terminal" evidence="9">
    <location>
        <begin position="20"/>
        <end position="142"/>
    </location>
</feature>
<evidence type="ECO:0000313" key="11">
    <source>
        <dbReference type="Proteomes" id="UP000509704"/>
    </source>
</evidence>
<evidence type="ECO:0000256" key="6">
    <source>
        <dbReference type="ARBA" id="ARBA00023274"/>
    </source>
</evidence>
<dbReference type="PANTHER" id="PTHR13124:SF12">
    <property type="entry name" value="LARGE RIBOSOMAL SUBUNIT PROTEIN ML46"/>
    <property type="match status" value="1"/>
</dbReference>
<dbReference type="InterPro" id="IPR040008">
    <property type="entry name" value="Ribosomal_mL46"/>
</dbReference>
<evidence type="ECO:0000313" key="10">
    <source>
        <dbReference type="EMBL" id="QLG70187.1"/>
    </source>
</evidence>
<dbReference type="InterPro" id="IPR021757">
    <property type="entry name" value="Ribosomal_mL46_N"/>
</dbReference>
<dbReference type="RefSeq" id="XP_037141915.1">
    <property type="nucleotide sequence ID" value="XM_037286020.1"/>
</dbReference>
<dbReference type="GO" id="GO:0005762">
    <property type="term" value="C:mitochondrial large ribosomal subunit"/>
    <property type="evidence" value="ECO:0007669"/>
    <property type="project" value="TreeGrafter"/>
</dbReference>
<comment type="similarity">
    <text evidence="2">Belongs to the mitochondrion-specific ribosomal protein mL46 family.</text>
</comment>
<name>A0A7H9AVK5_ZYGMR</name>
<keyword evidence="3" id="KW-0809">Transit peptide</keyword>
<dbReference type="OrthoDB" id="414075at2759"/>
<evidence type="ECO:0000256" key="1">
    <source>
        <dbReference type="ARBA" id="ARBA00004173"/>
    </source>
</evidence>
<organism evidence="10 11">
    <name type="scientific">Zygotorulaspora mrakii</name>
    <name type="common">Zygosaccharomyces mrakii</name>
    <dbReference type="NCBI Taxonomy" id="42260"/>
    <lineage>
        <taxon>Eukaryota</taxon>
        <taxon>Fungi</taxon>
        <taxon>Dikarya</taxon>
        <taxon>Ascomycota</taxon>
        <taxon>Saccharomycotina</taxon>
        <taxon>Saccharomycetes</taxon>
        <taxon>Saccharomycetales</taxon>
        <taxon>Saccharomycetaceae</taxon>
        <taxon>Zygotorulaspora</taxon>
    </lineage>
</organism>
<keyword evidence="4" id="KW-0689">Ribosomal protein</keyword>